<name>A0A0F9HA09_9ZZZZ</name>
<accession>A0A0F9HA09</accession>
<comment type="caution">
    <text evidence="1">The sequence shown here is derived from an EMBL/GenBank/DDBJ whole genome shotgun (WGS) entry which is preliminary data.</text>
</comment>
<dbReference type="EMBL" id="LAZR01017574">
    <property type="protein sequence ID" value="KKL99846.1"/>
    <property type="molecule type" value="Genomic_DNA"/>
</dbReference>
<evidence type="ECO:0000313" key="1">
    <source>
        <dbReference type="EMBL" id="KKL99846.1"/>
    </source>
</evidence>
<proteinExistence type="predicted"/>
<sequence>MATVTPTVDRSVRGLITYAYTFGTGASAVGAPMDPGISTYSDKTITIEGTFGGATITLQGSNSAPSASQWHNLNDSRGQGNAIQLSAKAIRAVLENPKFMRPVIGATVSGVTDIDVTIHANKAARR</sequence>
<organism evidence="1">
    <name type="scientific">marine sediment metagenome</name>
    <dbReference type="NCBI Taxonomy" id="412755"/>
    <lineage>
        <taxon>unclassified sequences</taxon>
        <taxon>metagenomes</taxon>
        <taxon>ecological metagenomes</taxon>
    </lineage>
</organism>
<reference evidence="1" key="1">
    <citation type="journal article" date="2015" name="Nature">
        <title>Complex archaea that bridge the gap between prokaryotes and eukaryotes.</title>
        <authorList>
            <person name="Spang A."/>
            <person name="Saw J.H."/>
            <person name="Jorgensen S.L."/>
            <person name="Zaremba-Niedzwiedzka K."/>
            <person name="Martijn J."/>
            <person name="Lind A.E."/>
            <person name="van Eijk R."/>
            <person name="Schleper C."/>
            <person name="Guy L."/>
            <person name="Ettema T.J."/>
        </authorList>
    </citation>
    <scope>NUCLEOTIDE SEQUENCE</scope>
</reference>
<gene>
    <name evidence="1" type="ORF">LCGC14_1810310</name>
</gene>
<protein>
    <submittedName>
        <fullName evidence="1">Uncharacterized protein</fullName>
    </submittedName>
</protein>
<dbReference type="AlphaFoldDB" id="A0A0F9HA09"/>